<dbReference type="SUPFAM" id="SSF46785">
    <property type="entry name" value="Winged helix' DNA-binding domain"/>
    <property type="match status" value="1"/>
</dbReference>
<accession>A0ABT9VMT1</accession>
<dbReference type="InterPro" id="IPR018335">
    <property type="entry name" value="Tscrpt_reg_HTH_Crp-type_CS"/>
</dbReference>
<dbReference type="SUPFAM" id="SSF51206">
    <property type="entry name" value="cAMP-binding domain-like"/>
    <property type="match status" value="1"/>
</dbReference>
<gene>
    <name evidence="7" type="ORF">J2S06_001261</name>
</gene>
<keyword evidence="3" id="KW-0010">Activator</keyword>
<dbReference type="InterPro" id="IPR036388">
    <property type="entry name" value="WH-like_DNA-bd_sf"/>
</dbReference>
<evidence type="ECO:0000259" key="5">
    <source>
        <dbReference type="PROSITE" id="PS50042"/>
    </source>
</evidence>
<dbReference type="Pfam" id="PF13545">
    <property type="entry name" value="HTH_Crp_2"/>
    <property type="match status" value="1"/>
</dbReference>
<keyword evidence="8" id="KW-1185">Reference proteome</keyword>
<dbReference type="InterPro" id="IPR036390">
    <property type="entry name" value="WH_DNA-bd_sf"/>
</dbReference>
<feature type="domain" description="Cyclic nucleotide-binding" evidence="5">
    <location>
        <begin position="13"/>
        <end position="109"/>
    </location>
</feature>
<dbReference type="InterPro" id="IPR012318">
    <property type="entry name" value="HTH_CRP"/>
</dbReference>
<dbReference type="InterPro" id="IPR014710">
    <property type="entry name" value="RmlC-like_jellyroll"/>
</dbReference>
<keyword evidence="4" id="KW-0804">Transcription</keyword>
<sequence length="232" mass="26800">MQTTTSRSYHFPVLDLLSLSDVVKTVRKGDYLFYEGMDAEELYVIRSGLIQISKITVDGKELCLRVCQTNDLVGELSLFTNHSQYMLNAKALMDSEVVVISKTRLEEALYQNPTLNYEFMKWMSEQFRRTFTKFRDLLLYGKKGALYSTLIRLSNSYGIQTDEGIFINLSLTNQQLANFCGSTRESINRMLSELRRKKIISFSDGKMVIHDIDYLKKEINCENCPATICRIE</sequence>
<evidence type="ECO:0000256" key="1">
    <source>
        <dbReference type="ARBA" id="ARBA00023015"/>
    </source>
</evidence>
<dbReference type="EMBL" id="JAUSTR010000003">
    <property type="protein sequence ID" value="MDQ0162185.1"/>
    <property type="molecule type" value="Genomic_DNA"/>
</dbReference>
<reference evidence="7 8" key="1">
    <citation type="submission" date="2023-07" db="EMBL/GenBank/DDBJ databases">
        <title>Genomic Encyclopedia of Type Strains, Phase IV (KMG-IV): sequencing the most valuable type-strain genomes for metagenomic binning, comparative biology and taxonomic classification.</title>
        <authorList>
            <person name="Goeker M."/>
        </authorList>
    </citation>
    <scope>NUCLEOTIDE SEQUENCE [LARGE SCALE GENOMIC DNA]</scope>
    <source>
        <strain evidence="7 8">DSM 19092</strain>
    </source>
</reference>
<dbReference type="PRINTS" id="PR00034">
    <property type="entry name" value="HTHCRP"/>
</dbReference>
<dbReference type="CDD" id="cd00038">
    <property type="entry name" value="CAP_ED"/>
    <property type="match status" value="1"/>
</dbReference>
<evidence type="ECO:0000256" key="2">
    <source>
        <dbReference type="ARBA" id="ARBA00023125"/>
    </source>
</evidence>
<dbReference type="Gene3D" id="1.10.10.10">
    <property type="entry name" value="Winged helix-like DNA-binding domain superfamily/Winged helix DNA-binding domain"/>
    <property type="match status" value="1"/>
</dbReference>
<keyword evidence="1" id="KW-0805">Transcription regulation</keyword>
<dbReference type="RefSeq" id="WP_419151701.1">
    <property type="nucleotide sequence ID" value="NZ_JAUSTR010000003.1"/>
</dbReference>
<dbReference type="InterPro" id="IPR018490">
    <property type="entry name" value="cNMP-bd_dom_sf"/>
</dbReference>
<dbReference type="PROSITE" id="PS51063">
    <property type="entry name" value="HTH_CRP_2"/>
    <property type="match status" value="1"/>
</dbReference>
<comment type="caution">
    <text evidence="7">The sequence shown here is derived from an EMBL/GenBank/DDBJ whole genome shotgun (WGS) entry which is preliminary data.</text>
</comment>
<dbReference type="PROSITE" id="PS00042">
    <property type="entry name" value="HTH_CRP_1"/>
    <property type="match status" value="1"/>
</dbReference>
<dbReference type="Gene3D" id="2.60.120.10">
    <property type="entry name" value="Jelly Rolls"/>
    <property type="match status" value="1"/>
</dbReference>
<evidence type="ECO:0000256" key="3">
    <source>
        <dbReference type="ARBA" id="ARBA00023159"/>
    </source>
</evidence>
<dbReference type="PANTHER" id="PTHR24567">
    <property type="entry name" value="CRP FAMILY TRANSCRIPTIONAL REGULATORY PROTEIN"/>
    <property type="match status" value="1"/>
</dbReference>
<evidence type="ECO:0000313" key="8">
    <source>
        <dbReference type="Proteomes" id="UP001225646"/>
    </source>
</evidence>
<dbReference type="Proteomes" id="UP001225646">
    <property type="component" value="Unassembled WGS sequence"/>
</dbReference>
<name>A0ABT9VMT1_9BACI</name>
<dbReference type="Pfam" id="PF00027">
    <property type="entry name" value="cNMP_binding"/>
    <property type="match status" value="1"/>
</dbReference>
<dbReference type="SMART" id="SM00419">
    <property type="entry name" value="HTH_CRP"/>
    <property type="match status" value="1"/>
</dbReference>
<proteinExistence type="predicted"/>
<keyword evidence="2" id="KW-0238">DNA-binding</keyword>
<dbReference type="InterPro" id="IPR000595">
    <property type="entry name" value="cNMP-bd_dom"/>
</dbReference>
<dbReference type="PROSITE" id="PS50042">
    <property type="entry name" value="CNMP_BINDING_3"/>
    <property type="match status" value="1"/>
</dbReference>
<dbReference type="SMART" id="SM00100">
    <property type="entry name" value="cNMP"/>
    <property type="match status" value="1"/>
</dbReference>
<dbReference type="PANTHER" id="PTHR24567:SF74">
    <property type="entry name" value="HTH-TYPE TRANSCRIPTIONAL REGULATOR ARCR"/>
    <property type="match status" value="1"/>
</dbReference>
<evidence type="ECO:0000256" key="4">
    <source>
        <dbReference type="ARBA" id="ARBA00023163"/>
    </source>
</evidence>
<dbReference type="CDD" id="cd00092">
    <property type="entry name" value="HTH_CRP"/>
    <property type="match status" value="1"/>
</dbReference>
<protein>
    <submittedName>
        <fullName evidence="7">CRP/FNR family transcriptional regulator</fullName>
    </submittedName>
</protein>
<dbReference type="InterPro" id="IPR050397">
    <property type="entry name" value="Env_Response_Regulators"/>
</dbReference>
<organism evidence="7 8">
    <name type="scientific">Aeribacillus alveayuensis</name>
    <dbReference type="NCBI Taxonomy" id="279215"/>
    <lineage>
        <taxon>Bacteria</taxon>
        <taxon>Bacillati</taxon>
        <taxon>Bacillota</taxon>
        <taxon>Bacilli</taxon>
        <taxon>Bacillales</taxon>
        <taxon>Bacillaceae</taxon>
        <taxon>Aeribacillus</taxon>
    </lineage>
</organism>
<evidence type="ECO:0000259" key="6">
    <source>
        <dbReference type="PROSITE" id="PS51063"/>
    </source>
</evidence>
<evidence type="ECO:0000313" key="7">
    <source>
        <dbReference type="EMBL" id="MDQ0162185.1"/>
    </source>
</evidence>
<feature type="domain" description="HTH crp-type" evidence="6">
    <location>
        <begin position="140"/>
        <end position="213"/>
    </location>
</feature>